<reference evidence="1 2" key="1">
    <citation type="submission" date="2023-03" db="EMBL/GenBank/DDBJ databases">
        <title>High-quality genome of Scylla paramamosain provides insights in environmental adaptation.</title>
        <authorList>
            <person name="Zhang L."/>
        </authorList>
    </citation>
    <scope>NUCLEOTIDE SEQUENCE [LARGE SCALE GENOMIC DNA]</scope>
    <source>
        <strain evidence="1">LZ_2023a</strain>
        <tissue evidence="1">Muscle</tissue>
    </source>
</reference>
<evidence type="ECO:0000313" key="2">
    <source>
        <dbReference type="Proteomes" id="UP001487740"/>
    </source>
</evidence>
<gene>
    <name evidence="1" type="ORF">O3P69_000110</name>
</gene>
<evidence type="ECO:0008006" key="3">
    <source>
        <dbReference type="Google" id="ProtNLM"/>
    </source>
</evidence>
<name>A0AAW0UW83_SCYPA</name>
<dbReference type="PROSITE" id="PS51257">
    <property type="entry name" value="PROKAR_LIPOPROTEIN"/>
    <property type="match status" value="1"/>
</dbReference>
<dbReference type="Proteomes" id="UP001487740">
    <property type="component" value="Unassembled WGS sequence"/>
</dbReference>
<sequence length="162" mass="18084">MKDCILFLILGPHCSSVVLLGCFLASSQSSWGSQRRLISLPLLSPARCTRSPGVWWWRAWSAWWWRLPAAGWSRSRWQSRLIPSLSKAPLSTHTIKVTLSILPSGTLNSTRPWTRPEPTCSRAWVTPPFPWVASSLAWQGATVNISFSVRSSPRGKEQVSAA</sequence>
<proteinExistence type="predicted"/>
<protein>
    <recommendedName>
        <fullName evidence="3">Secreted protein</fullName>
    </recommendedName>
</protein>
<evidence type="ECO:0000313" key="1">
    <source>
        <dbReference type="EMBL" id="KAK8403796.1"/>
    </source>
</evidence>
<organism evidence="1 2">
    <name type="scientific">Scylla paramamosain</name>
    <name type="common">Mud crab</name>
    <dbReference type="NCBI Taxonomy" id="85552"/>
    <lineage>
        <taxon>Eukaryota</taxon>
        <taxon>Metazoa</taxon>
        <taxon>Ecdysozoa</taxon>
        <taxon>Arthropoda</taxon>
        <taxon>Crustacea</taxon>
        <taxon>Multicrustacea</taxon>
        <taxon>Malacostraca</taxon>
        <taxon>Eumalacostraca</taxon>
        <taxon>Eucarida</taxon>
        <taxon>Decapoda</taxon>
        <taxon>Pleocyemata</taxon>
        <taxon>Brachyura</taxon>
        <taxon>Eubrachyura</taxon>
        <taxon>Portunoidea</taxon>
        <taxon>Portunidae</taxon>
        <taxon>Portuninae</taxon>
        <taxon>Scylla</taxon>
    </lineage>
</organism>
<dbReference type="EMBL" id="JARAKH010000005">
    <property type="protein sequence ID" value="KAK8403796.1"/>
    <property type="molecule type" value="Genomic_DNA"/>
</dbReference>
<comment type="caution">
    <text evidence="1">The sequence shown here is derived from an EMBL/GenBank/DDBJ whole genome shotgun (WGS) entry which is preliminary data.</text>
</comment>
<accession>A0AAW0UW83</accession>
<dbReference type="AlphaFoldDB" id="A0AAW0UW83"/>
<keyword evidence="2" id="KW-1185">Reference proteome</keyword>